<feature type="signal peptide" evidence="1">
    <location>
        <begin position="1"/>
        <end position="17"/>
    </location>
</feature>
<proteinExistence type="predicted"/>
<evidence type="ECO:0000313" key="2">
    <source>
        <dbReference type="EMBL" id="KAF7305957.1"/>
    </source>
</evidence>
<feature type="chain" id="PRO_5034520118" evidence="1">
    <location>
        <begin position="18"/>
        <end position="219"/>
    </location>
</feature>
<accession>A0A8H6W5T3</accession>
<name>A0A8H6W5T3_MYCCL</name>
<dbReference type="Proteomes" id="UP000613580">
    <property type="component" value="Unassembled WGS sequence"/>
</dbReference>
<comment type="caution">
    <text evidence="2">The sequence shown here is derived from an EMBL/GenBank/DDBJ whole genome shotgun (WGS) entry which is preliminary data.</text>
</comment>
<gene>
    <name evidence="2" type="ORF">HMN09_00750100</name>
</gene>
<dbReference type="OrthoDB" id="3068021at2759"/>
<protein>
    <submittedName>
        <fullName evidence="2">Uncharacterized protein</fullName>
    </submittedName>
</protein>
<evidence type="ECO:0000256" key="1">
    <source>
        <dbReference type="SAM" id="SignalP"/>
    </source>
</evidence>
<dbReference type="EMBL" id="JACAZE010000009">
    <property type="protein sequence ID" value="KAF7305957.1"/>
    <property type="molecule type" value="Genomic_DNA"/>
</dbReference>
<dbReference type="AlphaFoldDB" id="A0A8H6W5T3"/>
<sequence length="219" mass="23043">MLFYVVLLASATTTVLAGALAPPARPRPSTPALAYYSPSYFCPSPVAGVEVTDVDYQDPLSASGSDRDPTLICSYGAARTCYFDLTNGHLLDIAHHPQNVDCVDVVPGLSAATATSSDASCGLHCTKTIADGLSTLTLTEMDTDSSGFECTYADSAGDGITCAYNVDGTPVPASASQCAASWNSCDSDTPYRRRYRREDNFTAWTKKKRGSVAVAPVPS</sequence>
<organism evidence="2 3">
    <name type="scientific">Mycena chlorophos</name>
    <name type="common">Agaric fungus</name>
    <name type="synonym">Agaricus chlorophos</name>
    <dbReference type="NCBI Taxonomy" id="658473"/>
    <lineage>
        <taxon>Eukaryota</taxon>
        <taxon>Fungi</taxon>
        <taxon>Dikarya</taxon>
        <taxon>Basidiomycota</taxon>
        <taxon>Agaricomycotina</taxon>
        <taxon>Agaricomycetes</taxon>
        <taxon>Agaricomycetidae</taxon>
        <taxon>Agaricales</taxon>
        <taxon>Marasmiineae</taxon>
        <taxon>Mycenaceae</taxon>
        <taxon>Mycena</taxon>
    </lineage>
</organism>
<keyword evidence="3" id="KW-1185">Reference proteome</keyword>
<evidence type="ECO:0000313" key="3">
    <source>
        <dbReference type="Proteomes" id="UP000613580"/>
    </source>
</evidence>
<keyword evidence="1" id="KW-0732">Signal</keyword>
<reference evidence="2" key="1">
    <citation type="submission" date="2020-05" db="EMBL/GenBank/DDBJ databases">
        <title>Mycena genomes resolve the evolution of fungal bioluminescence.</title>
        <authorList>
            <person name="Tsai I.J."/>
        </authorList>
    </citation>
    <scope>NUCLEOTIDE SEQUENCE</scope>
    <source>
        <strain evidence="2">110903Hualien_Pintung</strain>
    </source>
</reference>